<dbReference type="OrthoDB" id="412788at2759"/>
<dbReference type="PANTHER" id="PTHR34598">
    <property type="entry name" value="BLL6449 PROTEIN"/>
    <property type="match status" value="1"/>
</dbReference>
<dbReference type="GO" id="GO:0016491">
    <property type="term" value="F:oxidoreductase activity"/>
    <property type="evidence" value="ECO:0007669"/>
    <property type="project" value="InterPro"/>
</dbReference>
<sequence length="303" mass="34354">MTAATFKYIDPASYVKSDVPFVKPWGKVDGPGYSFKLTDRERSVEDIRGREREYNIDNAGFAVYKSPAQEKAFTDDAKVREGYYAEVEALLRQKLPGVKKVVFFDHTIRRREKASPRQPVQQVHVDQTPRAAEIRVRRHLPAEEAEDLLKGRYQIVNIWRPIAHPASDFPLAVVDYRSTKPEDLVKVDLLYPKRNASNGTTDDDDRGKEVLPDPSSATSTEGYEVKGETFAVQPSENHKFLYMKDMTPEEVMFIKCFDSFSEVNGGKKGIAAYTPHTAFVDPQTPADAPGRQSIEVRALIFYE</sequence>
<name>A0A1C1CJA8_9EURO</name>
<comment type="caution">
    <text evidence="3">The sequence shown here is derived from an EMBL/GenBank/DDBJ whole genome shotgun (WGS) entry which is preliminary data.</text>
</comment>
<feature type="region of interest" description="Disordered" evidence="2">
    <location>
        <begin position="194"/>
        <end position="223"/>
    </location>
</feature>
<dbReference type="eggNOG" id="ENOG502RZMU">
    <property type="taxonomic scope" value="Eukaryota"/>
</dbReference>
<dbReference type="Proteomes" id="UP000094526">
    <property type="component" value="Unassembled WGS sequence"/>
</dbReference>
<dbReference type="VEuPathDB" id="FungiDB:CLCR_04274"/>
<accession>A0A1C1CJA8</accession>
<dbReference type="EMBL" id="LGRB01000012">
    <property type="protein sequence ID" value="OCT48600.1"/>
    <property type="molecule type" value="Genomic_DNA"/>
</dbReference>
<protein>
    <recommendedName>
        <fullName evidence="5">Methyltransferase</fullName>
    </recommendedName>
</protein>
<comment type="similarity">
    <text evidence="1">Belongs to the asaB hydroxylase/desaturase family.</text>
</comment>
<reference evidence="4" key="1">
    <citation type="submission" date="2015-07" db="EMBL/GenBank/DDBJ databases">
        <authorList>
            <person name="Teixeira M.M."/>
            <person name="Souza R.C."/>
            <person name="Almeida L.G."/>
            <person name="Vicente V.A."/>
            <person name="de Hoog S."/>
            <person name="Bocca A.L."/>
            <person name="de Almeida S.R."/>
            <person name="Vasconcelos A.T."/>
            <person name="Felipe M.S."/>
        </authorList>
    </citation>
    <scope>NUCLEOTIDE SEQUENCE [LARGE SCALE GENOMIC DNA]</scope>
    <source>
        <strain evidence="4">KSF</strain>
    </source>
</reference>
<dbReference type="InterPro" id="IPR044053">
    <property type="entry name" value="AsaB-like"/>
</dbReference>
<dbReference type="PANTHER" id="PTHR34598:SF4">
    <property type="entry name" value="7ALPHA-CEPHEM-METHOXYLASE P8 CHAIN RELATED PROTEIN"/>
    <property type="match status" value="1"/>
</dbReference>
<gene>
    <name evidence="3" type="ORF">CLCR_04274</name>
</gene>
<proteinExistence type="inferred from homology"/>
<evidence type="ECO:0000313" key="3">
    <source>
        <dbReference type="EMBL" id="OCT48600.1"/>
    </source>
</evidence>
<dbReference type="NCBIfam" id="NF041278">
    <property type="entry name" value="CmcJ_NvfI_EfuI"/>
    <property type="match status" value="1"/>
</dbReference>
<keyword evidence="4" id="KW-1185">Reference proteome</keyword>
<dbReference type="AlphaFoldDB" id="A0A1C1CJA8"/>
<evidence type="ECO:0000256" key="2">
    <source>
        <dbReference type="SAM" id="MobiDB-lite"/>
    </source>
</evidence>
<evidence type="ECO:0008006" key="5">
    <source>
        <dbReference type="Google" id="ProtNLM"/>
    </source>
</evidence>
<dbReference type="STRING" id="86049.A0A1C1CJA8"/>
<evidence type="ECO:0000313" key="4">
    <source>
        <dbReference type="Proteomes" id="UP000094526"/>
    </source>
</evidence>
<evidence type="ECO:0000256" key="1">
    <source>
        <dbReference type="ARBA" id="ARBA00023604"/>
    </source>
</evidence>
<dbReference type="VEuPathDB" id="FungiDB:G647_10250"/>
<organism evidence="3 4">
    <name type="scientific">Cladophialophora carrionii</name>
    <dbReference type="NCBI Taxonomy" id="86049"/>
    <lineage>
        <taxon>Eukaryota</taxon>
        <taxon>Fungi</taxon>
        <taxon>Dikarya</taxon>
        <taxon>Ascomycota</taxon>
        <taxon>Pezizomycotina</taxon>
        <taxon>Eurotiomycetes</taxon>
        <taxon>Chaetothyriomycetidae</taxon>
        <taxon>Chaetothyriales</taxon>
        <taxon>Herpotrichiellaceae</taxon>
        <taxon>Cladophialophora</taxon>
    </lineage>
</organism>